<proteinExistence type="inferred from homology"/>
<keyword evidence="1" id="KW-0472">Membrane</keyword>
<comment type="caution">
    <text evidence="2">The sequence shown here is derived from an EMBL/GenBank/DDBJ whole genome shotgun (WGS) entry which is preliminary data.</text>
</comment>
<dbReference type="HAMAP" id="MF_00386">
    <property type="entry name" value="UPF0161_YidD"/>
    <property type="match status" value="1"/>
</dbReference>
<dbReference type="Proteomes" id="UP000442109">
    <property type="component" value="Unassembled WGS sequence"/>
</dbReference>
<evidence type="ECO:0000313" key="2">
    <source>
        <dbReference type="EMBL" id="MUG32505.1"/>
    </source>
</evidence>
<dbReference type="RefSeq" id="WP_155587225.1">
    <property type="nucleotide sequence ID" value="NZ_WFKQ01000005.1"/>
</dbReference>
<dbReference type="AlphaFoldDB" id="A0A844M184"/>
<evidence type="ECO:0000313" key="3">
    <source>
        <dbReference type="Proteomes" id="UP000442109"/>
    </source>
</evidence>
<comment type="function">
    <text evidence="1">Could be involved in insertion of integral membrane proteins into the membrane.</text>
</comment>
<comment type="subcellular location">
    <subcellularLocation>
        <location evidence="1">Cell membrane</location>
        <topology evidence="1">Peripheral membrane protein</topology>
        <orientation evidence="1">Cytoplasmic side</orientation>
    </subcellularLocation>
</comment>
<name>A0A844M184_9GAMM</name>
<dbReference type="PANTHER" id="PTHR33383">
    <property type="entry name" value="MEMBRANE PROTEIN INSERTION EFFICIENCY FACTOR-RELATED"/>
    <property type="match status" value="1"/>
</dbReference>
<evidence type="ECO:0000256" key="1">
    <source>
        <dbReference type="HAMAP-Rule" id="MF_00386"/>
    </source>
</evidence>
<dbReference type="Pfam" id="PF01809">
    <property type="entry name" value="YidD"/>
    <property type="match status" value="1"/>
</dbReference>
<organism evidence="2 3">
    <name type="scientific">Psychrobacter sanguinis</name>
    <dbReference type="NCBI Taxonomy" id="861445"/>
    <lineage>
        <taxon>Bacteria</taxon>
        <taxon>Pseudomonadati</taxon>
        <taxon>Pseudomonadota</taxon>
        <taxon>Gammaproteobacteria</taxon>
        <taxon>Moraxellales</taxon>
        <taxon>Moraxellaceae</taxon>
        <taxon>Psychrobacter</taxon>
    </lineage>
</organism>
<keyword evidence="1" id="KW-1003">Cell membrane</keyword>
<dbReference type="EMBL" id="WFKQ01000005">
    <property type="protein sequence ID" value="MUG32505.1"/>
    <property type="molecule type" value="Genomic_DNA"/>
</dbReference>
<dbReference type="PANTHER" id="PTHR33383:SF1">
    <property type="entry name" value="MEMBRANE PROTEIN INSERTION EFFICIENCY FACTOR-RELATED"/>
    <property type="match status" value="1"/>
</dbReference>
<dbReference type="SMART" id="SM01234">
    <property type="entry name" value="Haemolytic"/>
    <property type="match status" value="1"/>
</dbReference>
<accession>A0A844M184</accession>
<protein>
    <recommendedName>
        <fullName evidence="1">Putative membrane protein insertion efficiency factor</fullName>
    </recommendedName>
</protein>
<dbReference type="InterPro" id="IPR002696">
    <property type="entry name" value="Membr_insert_effic_factor_YidD"/>
</dbReference>
<comment type="similarity">
    <text evidence="1">Belongs to the UPF0161 family.</text>
</comment>
<dbReference type="GO" id="GO:0005886">
    <property type="term" value="C:plasma membrane"/>
    <property type="evidence" value="ECO:0007669"/>
    <property type="project" value="UniProtKB-SubCell"/>
</dbReference>
<sequence>MSLPISGFFSRMLLAIIHGYQRFVSPALPGRCRYYPTCSEYGKTAILWHGAGKGGWLTLKRIGSCHPLGGHGIDFVPLPLYKMVFTAIDNSVSRETLVGRGVYKDKISYVSRLNNTFKASIKASTYQTEQTHTKK</sequence>
<keyword evidence="3" id="KW-1185">Reference proteome</keyword>
<dbReference type="OrthoDB" id="9801753at2"/>
<reference evidence="2 3" key="1">
    <citation type="journal article" date="2019" name="PLoS ONE">
        <title>Pup mortality in New Zealand sea lions (Phocarctos hookeri) at Enderby Island, Auckland Islands, 2013-18.</title>
        <authorList>
            <person name="Michael S.A."/>
            <person name="Hayman D.T.S."/>
            <person name="Gray R."/>
            <person name="Zhang J."/>
            <person name="Rogers L."/>
            <person name="Roe W.D."/>
        </authorList>
    </citation>
    <scope>NUCLEOTIDE SEQUENCE [LARGE SCALE GENOMIC DNA]</scope>
    <source>
        <strain evidence="2 3">SM868</strain>
    </source>
</reference>
<dbReference type="NCBIfam" id="TIGR00278">
    <property type="entry name" value="membrane protein insertion efficiency factor YidD"/>
    <property type="match status" value="1"/>
</dbReference>
<gene>
    <name evidence="2" type="primary">yidD</name>
    <name evidence="2" type="ORF">GB996_06815</name>
</gene>